<name>A0AAN6HCX9_9PEZI</name>
<organism evidence="3 4">
    <name type="scientific">Friedmanniomyces endolithicus</name>
    <dbReference type="NCBI Taxonomy" id="329885"/>
    <lineage>
        <taxon>Eukaryota</taxon>
        <taxon>Fungi</taxon>
        <taxon>Dikarya</taxon>
        <taxon>Ascomycota</taxon>
        <taxon>Pezizomycotina</taxon>
        <taxon>Dothideomycetes</taxon>
        <taxon>Dothideomycetidae</taxon>
        <taxon>Mycosphaerellales</taxon>
        <taxon>Teratosphaeriaceae</taxon>
        <taxon>Friedmanniomyces</taxon>
    </lineage>
</organism>
<accession>A0AAN6HCX9</accession>
<dbReference type="AlphaFoldDB" id="A0AAN6HCX9"/>
<dbReference type="GO" id="GO:0005634">
    <property type="term" value="C:nucleus"/>
    <property type="evidence" value="ECO:0007669"/>
    <property type="project" value="TreeGrafter"/>
</dbReference>
<dbReference type="PANTHER" id="PTHR28535">
    <property type="entry name" value="ZINC FINGER GRF-TYPE CONTAINING 1"/>
    <property type="match status" value="1"/>
</dbReference>
<feature type="region of interest" description="Disordered" evidence="1">
    <location>
        <begin position="425"/>
        <end position="453"/>
    </location>
</feature>
<feature type="compositionally biased region" description="Polar residues" evidence="1">
    <location>
        <begin position="608"/>
        <end position="622"/>
    </location>
</feature>
<keyword evidence="4" id="KW-1185">Reference proteome</keyword>
<feature type="region of interest" description="Disordered" evidence="1">
    <location>
        <begin position="181"/>
        <end position="206"/>
    </location>
</feature>
<feature type="region of interest" description="Disordered" evidence="1">
    <location>
        <begin position="491"/>
        <end position="698"/>
    </location>
</feature>
<evidence type="ECO:0000256" key="1">
    <source>
        <dbReference type="SAM" id="MobiDB-lite"/>
    </source>
</evidence>
<dbReference type="EMBL" id="JAUJLE010000372">
    <property type="protein sequence ID" value="KAK0958673.1"/>
    <property type="molecule type" value="Genomic_DNA"/>
</dbReference>
<feature type="compositionally biased region" description="Basic and acidic residues" evidence="1">
    <location>
        <begin position="567"/>
        <end position="579"/>
    </location>
</feature>
<feature type="compositionally biased region" description="Polar residues" evidence="1">
    <location>
        <begin position="583"/>
        <end position="593"/>
    </location>
</feature>
<dbReference type="InterPro" id="IPR018838">
    <property type="entry name" value="ZGRF1-like_N"/>
</dbReference>
<feature type="domain" description="5'-3' DNA helicase ZGRF1-like N-terminal" evidence="2">
    <location>
        <begin position="24"/>
        <end position="105"/>
    </location>
</feature>
<feature type="region of interest" description="Disordered" evidence="1">
    <location>
        <begin position="105"/>
        <end position="134"/>
    </location>
</feature>
<dbReference type="InterPro" id="IPR052800">
    <property type="entry name" value="DNA_Repair_Helicase_ZGRF1"/>
</dbReference>
<evidence type="ECO:0000313" key="3">
    <source>
        <dbReference type="EMBL" id="KAK0958673.1"/>
    </source>
</evidence>
<dbReference type="Proteomes" id="UP001175353">
    <property type="component" value="Unassembled WGS sequence"/>
</dbReference>
<feature type="region of interest" description="Disordered" evidence="1">
    <location>
        <begin position="220"/>
        <end position="365"/>
    </location>
</feature>
<feature type="compositionally biased region" description="Basic and acidic residues" evidence="1">
    <location>
        <begin position="310"/>
        <end position="335"/>
    </location>
</feature>
<feature type="compositionally biased region" description="Low complexity" evidence="1">
    <location>
        <begin position="679"/>
        <end position="690"/>
    </location>
</feature>
<proteinExistence type="predicted"/>
<evidence type="ECO:0000313" key="4">
    <source>
        <dbReference type="Proteomes" id="UP001175353"/>
    </source>
</evidence>
<comment type="caution">
    <text evidence="3">The sequence shown here is derived from an EMBL/GenBank/DDBJ whole genome shotgun (WGS) entry which is preliminary data.</text>
</comment>
<feature type="compositionally biased region" description="Polar residues" evidence="1">
    <location>
        <begin position="282"/>
        <end position="292"/>
    </location>
</feature>
<gene>
    <name evidence="3" type="ORF">LTR91_021222</name>
</gene>
<dbReference type="Pfam" id="PF10382">
    <property type="entry name" value="ZGRF1-like_N"/>
    <property type="match status" value="1"/>
</dbReference>
<dbReference type="GO" id="GO:0035861">
    <property type="term" value="C:site of double-strand break"/>
    <property type="evidence" value="ECO:0007669"/>
    <property type="project" value="TreeGrafter"/>
</dbReference>
<protein>
    <recommendedName>
        <fullName evidence="2">5'-3' DNA helicase ZGRF1-like N-terminal domain-containing protein</fullName>
    </recommendedName>
</protein>
<dbReference type="GO" id="GO:0006302">
    <property type="term" value="P:double-strand break repair"/>
    <property type="evidence" value="ECO:0007669"/>
    <property type="project" value="TreeGrafter"/>
</dbReference>
<reference evidence="3" key="1">
    <citation type="submission" date="2023-06" db="EMBL/GenBank/DDBJ databases">
        <title>Black Yeasts Isolated from many extreme environments.</title>
        <authorList>
            <person name="Coleine C."/>
            <person name="Stajich J.E."/>
            <person name="Selbmann L."/>
        </authorList>
    </citation>
    <scope>NUCLEOTIDE SEQUENCE</scope>
    <source>
        <strain evidence="3">CCFEE 5200</strain>
    </source>
</reference>
<sequence>MTSAVYRNGTPSLSIPQTQNTAPVLEFNCLYTHDLRRKAKRWQDGFLRYHTFNRRIMVYDVPRNFVGDVHWTAGEALQDGDEVMLEKDGVMVQVSEAVGRTETDLTGLLNSRKKVGSERGSSPPARGPQTPAARTVNASMARLPTQLKHRSLNALLGTPKGPIGKAAMSKSPFELRHDELENHGWEGGRPPKRQRVDGPPAKNINQPTFQPLLARTADVPTKKRRAPLPPAQQPQPKEIIELREDEPEPERFLPDFSSNALAPLSSPPGERPAVKKLIAAARSSSPGFQTQKAPPKRTAAAEAHVNRKPRAVDSHRHDTTRSMKQPSREPEKSTEDPAVLQRTEPERSPSSKVGATLRVISGPRKKNMLLCQDQLTSNPKRVSSTDTNNAADTLLGAAVDESGDEVSKTKVRSQRQLLNERLARINAKQRKGAESSIEKTASQVPPADPTTKVDVRYSEQNALPESDAQRRALEDSALEIAKLDAMISIPESAVDDSGVQPAPTDVKSISPKKKKGVGRREIRASAQSCFPEPLPQPQKTPADIAAPAAPSEDLPLGQETQPNAAKEQPERIPPKEHSRPFSRANSGTEQIATTKPKRTPGAPMRFTPSPQKRTVVTNNSHQADGAPGNAAQPPPQPKPTIKPTNNTRGKKAPQPALRLDTTASGTAAVMLGRPFQPLRSASKSRSPRSAEVVEAKPDPWSREAFDLFAWRPPNWDEEGWCVKEVVAAVGELTKGAD</sequence>
<dbReference type="PANTHER" id="PTHR28535:SF1">
    <property type="entry name" value="PROTEIN ZGRF1"/>
    <property type="match status" value="1"/>
</dbReference>
<evidence type="ECO:0000259" key="2">
    <source>
        <dbReference type="Pfam" id="PF10382"/>
    </source>
</evidence>